<dbReference type="InterPro" id="IPR017938">
    <property type="entry name" value="Riboflavin_synthase-like_b-brl"/>
</dbReference>
<dbReference type="Gene3D" id="3.40.50.80">
    <property type="entry name" value="Nucleotide-binding domain of ferredoxin-NADP reductase (FNR) module"/>
    <property type="match status" value="1"/>
</dbReference>
<dbReference type="InterPro" id="IPR039261">
    <property type="entry name" value="FNR_nucleotide-bd"/>
</dbReference>
<sequence>MTGLYDVIVKNRQIQGENVVVLELESAQKGICLPRVEAGAHVDLHLPNGLIRQYSLCQNPQQEGIFRLGILNDPDSRGGSRSAYDEIQTGMQLKVSQPKNLFPLHRARHSILVGGGIGITPLIAMAYALHQEKASFELHYCAKSEHSSAFVDELKHGPLASYTTFHFKDQGANHREFFQQFMQHLLEDTHIYTCGPNGFMDWVINLAKAHKLPDQQVHKEYFQVEADLSGDAFDVVAKRSGKTIRVHAEETILSALAREGICIEMSCEQGVCGTCMCDVLEGEPDHRDVYFTDEEKADNEQILVCCSRAKSARLVLDI</sequence>
<dbReference type="RefSeq" id="WP_076032452.1">
    <property type="nucleotide sequence ID" value="NZ_CP016896.1"/>
</dbReference>
<dbReference type="Pfam" id="PF00111">
    <property type="entry name" value="Fer2"/>
    <property type="match status" value="1"/>
</dbReference>
<dbReference type="PANTHER" id="PTHR30212:SF2">
    <property type="entry name" value="PROTEIN YIIM"/>
    <property type="match status" value="1"/>
</dbReference>
<dbReference type="CDD" id="cd06185">
    <property type="entry name" value="PDR_like"/>
    <property type="match status" value="1"/>
</dbReference>
<dbReference type="AlphaFoldDB" id="A0A1P8EGT4"/>
<dbReference type="CDD" id="cd00207">
    <property type="entry name" value="fer2"/>
    <property type="match status" value="1"/>
</dbReference>
<evidence type="ECO:0000313" key="4">
    <source>
        <dbReference type="Proteomes" id="UP000185674"/>
    </source>
</evidence>
<dbReference type="PROSITE" id="PS51384">
    <property type="entry name" value="FAD_FR"/>
    <property type="match status" value="1"/>
</dbReference>
<proteinExistence type="predicted"/>
<evidence type="ECO:0000259" key="2">
    <source>
        <dbReference type="PROSITE" id="PS51384"/>
    </source>
</evidence>
<dbReference type="GO" id="GO:0016491">
    <property type="term" value="F:oxidoreductase activity"/>
    <property type="evidence" value="ECO:0007669"/>
    <property type="project" value="InterPro"/>
</dbReference>
<dbReference type="EMBL" id="CP016896">
    <property type="protein sequence ID" value="APV35404.1"/>
    <property type="molecule type" value="Genomic_DNA"/>
</dbReference>
<organism evidence="3 4">
    <name type="scientific">Acinetobacter soli</name>
    <dbReference type="NCBI Taxonomy" id="487316"/>
    <lineage>
        <taxon>Bacteria</taxon>
        <taxon>Pseudomonadati</taxon>
        <taxon>Pseudomonadota</taxon>
        <taxon>Gammaproteobacteria</taxon>
        <taxon>Moraxellales</taxon>
        <taxon>Moraxellaceae</taxon>
        <taxon>Acinetobacter</taxon>
    </lineage>
</organism>
<dbReference type="KEGG" id="asol:BEN76_05000"/>
<dbReference type="Pfam" id="PF00175">
    <property type="entry name" value="NAD_binding_1"/>
    <property type="match status" value="1"/>
</dbReference>
<dbReference type="InterPro" id="IPR006058">
    <property type="entry name" value="2Fe2S_fd_BS"/>
</dbReference>
<protein>
    <submittedName>
        <fullName evidence="3">Oxidoreductase</fullName>
    </submittedName>
</protein>
<dbReference type="eggNOG" id="COG1018">
    <property type="taxonomic scope" value="Bacteria"/>
</dbReference>
<gene>
    <name evidence="3" type="ORF">BEN76_05000</name>
</gene>
<dbReference type="STRING" id="487316.BEN76_05000"/>
<dbReference type="PROSITE" id="PS00197">
    <property type="entry name" value="2FE2S_FER_1"/>
    <property type="match status" value="1"/>
</dbReference>
<dbReference type="InterPro" id="IPR052353">
    <property type="entry name" value="Benzoxazolinone_Detox_Enz"/>
</dbReference>
<dbReference type="InterPro" id="IPR012675">
    <property type="entry name" value="Beta-grasp_dom_sf"/>
</dbReference>
<evidence type="ECO:0000313" key="3">
    <source>
        <dbReference type="EMBL" id="APV35404.1"/>
    </source>
</evidence>
<dbReference type="InterPro" id="IPR001433">
    <property type="entry name" value="OxRdtase_FAD/NAD-bd"/>
</dbReference>
<dbReference type="Proteomes" id="UP000185674">
    <property type="component" value="Chromosome"/>
</dbReference>
<dbReference type="PRINTS" id="PR00409">
    <property type="entry name" value="PHDIOXRDTASE"/>
</dbReference>
<accession>A0A1P8EGT4</accession>
<dbReference type="SUPFAM" id="SSF54292">
    <property type="entry name" value="2Fe-2S ferredoxin-like"/>
    <property type="match status" value="1"/>
</dbReference>
<dbReference type="SUPFAM" id="SSF63380">
    <property type="entry name" value="Riboflavin synthase domain-like"/>
    <property type="match status" value="1"/>
</dbReference>
<dbReference type="InterPro" id="IPR001041">
    <property type="entry name" value="2Fe-2S_ferredoxin-type"/>
</dbReference>
<reference evidence="3 4" key="1">
    <citation type="submission" date="2016-08" db="EMBL/GenBank/DDBJ databases">
        <title>Complete genome sequence of Acinetobacter baylyi strain GFJ2.</title>
        <authorList>
            <person name="Tabata M."/>
            <person name="Kuboki S."/>
            <person name="Gibu N."/>
            <person name="Kinouchi Y."/>
            <person name="Vangnai A."/>
            <person name="Kasai D."/>
            <person name="Fukuda M."/>
        </authorList>
    </citation>
    <scope>NUCLEOTIDE SEQUENCE [LARGE SCALE GENOMIC DNA]</scope>
    <source>
        <strain evidence="3 4">GFJ2</strain>
    </source>
</reference>
<feature type="domain" description="2Fe-2S ferredoxin-type" evidence="1">
    <location>
        <begin position="231"/>
        <end position="318"/>
    </location>
</feature>
<dbReference type="Gene3D" id="3.10.20.30">
    <property type="match status" value="1"/>
</dbReference>
<dbReference type="PANTHER" id="PTHR30212">
    <property type="entry name" value="PROTEIN YIIM"/>
    <property type="match status" value="1"/>
</dbReference>
<dbReference type="PROSITE" id="PS51085">
    <property type="entry name" value="2FE2S_FER_2"/>
    <property type="match status" value="1"/>
</dbReference>
<dbReference type="InterPro" id="IPR036010">
    <property type="entry name" value="2Fe-2S_ferredoxin-like_sf"/>
</dbReference>
<dbReference type="SUPFAM" id="SSF52343">
    <property type="entry name" value="Ferredoxin reductase-like, C-terminal NADP-linked domain"/>
    <property type="match status" value="1"/>
</dbReference>
<name>A0A1P8EGT4_9GAMM</name>
<evidence type="ECO:0000259" key="1">
    <source>
        <dbReference type="PROSITE" id="PS51085"/>
    </source>
</evidence>
<dbReference type="Gene3D" id="2.40.30.10">
    <property type="entry name" value="Translation factors"/>
    <property type="match status" value="1"/>
</dbReference>
<dbReference type="GO" id="GO:0051537">
    <property type="term" value="F:2 iron, 2 sulfur cluster binding"/>
    <property type="evidence" value="ECO:0007669"/>
    <property type="project" value="InterPro"/>
</dbReference>
<feature type="domain" description="FAD-binding FR-type" evidence="2">
    <location>
        <begin position="1"/>
        <end position="105"/>
    </location>
</feature>
<dbReference type="InterPro" id="IPR017927">
    <property type="entry name" value="FAD-bd_FR_type"/>
</dbReference>